<dbReference type="GeneID" id="36552101"/>
<name>A0A2I2G488_9EURO</name>
<dbReference type="InterPro" id="IPR029058">
    <property type="entry name" value="AB_hydrolase_fold"/>
</dbReference>
<feature type="domain" description="AB hydrolase-1" evidence="1">
    <location>
        <begin position="9"/>
        <end position="237"/>
    </location>
</feature>
<dbReference type="PANTHER" id="PTHR37017">
    <property type="entry name" value="AB HYDROLASE-1 DOMAIN-CONTAINING PROTEIN-RELATED"/>
    <property type="match status" value="1"/>
</dbReference>
<dbReference type="SUPFAM" id="SSF53474">
    <property type="entry name" value="alpha/beta-Hydrolases"/>
    <property type="match status" value="1"/>
</dbReference>
<protein>
    <submittedName>
        <fullName evidence="2">Alpha/beta-hydrolase</fullName>
    </submittedName>
</protein>
<gene>
    <name evidence="2" type="ORF">P170DRAFT_360161</name>
</gene>
<dbReference type="RefSeq" id="XP_024702990.1">
    <property type="nucleotide sequence ID" value="XM_024844401.1"/>
</dbReference>
<keyword evidence="3" id="KW-1185">Reference proteome</keyword>
<keyword evidence="2" id="KW-0378">Hydrolase</keyword>
<evidence type="ECO:0000313" key="2">
    <source>
        <dbReference type="EMBL" id="PLB47688.1"/>
    </source>
</evidence>
<sequence>MGVSQSPIVVIAPGAWNRGSAYDDFGDILKKRGIRSMAVDHVSNGAEPPNKGLTEDSNRFRELVCHLVDQGEKLVLLGHSYGGMVISAAATGLGFQERQKAGKPGGVICLVYVAAFVAERGKNLRDMVGGQLWPWMLSQGDYVRLDSDVDLVQDVPAEIKASRTKHMLPHICLRSFTERATEEPWHTIPSAYIVCDDDVALPPTIQDSMIKSLNHPRVFRLNSGHSPFQSMPTETADILLEICKS</sequence>
<dbReference type="Gene3D" id="3.40.50.1820">
    <property type="entry name" value="alpha/beta hydrolase"/>
    <property type="match status" value="1"/>
</dbReference>
<dbReference type="GO" id="GO:0016787">
    <property type="term" value="F:hydrolase activity"/>
    <property type="evidence" value="ECO:0007669"/>
    <property type="project" value="UniProtKB-KW"/>
</dbReference>
<comment type="caution">
    <text evidence="2">The sequence shown here is derived from an EMBL/GenBank/DDBJ whole genome shotgun (WGS) entry which is preliminary data.</text>
</comment>
<proteinExistence type="predicted"/>
<dbReference type="Pfam" id="PF12697">
    <property type="entry name" value="Abhydrolase_6"/>
    <property type="match status" value="1"/>
</dbReference>
<dbReference type="AlphaFoldDB" id="A0A2I2G488"/>
<evidence type="ECO:0000313" key="3">
    <source>
        <dbReference type="Proteomes" id="UP000234275"/>
    </source>
</evidence>
<dbReference type="Proteomes" id="UP000234275">
    <property type="component" value="Unassembled WGS sequence"/>
</dbReference>
<dbReference type="STRING" id="1392250.A0A2I2G488"/>
<accession>A0A2I2G488</accession>
<reference evidence="2 3" key="1">
    <citation type="submission" date="2016-12" db="EMBL/GenBank/DDBJ databases">
        <title>The genomes of Aspergillus section Nigri reveals drivers in fungal speciation.</title>
        <authorList>
            <consortium name="DOE Joint Genome Institute"/>
            <person name="Vesth T.C."/>
            <person name="Nybo J."/>
            <person name="Theobald S."/>
            <person name="Brandl J."/>
            <person name="Frisvad J.C."/>
            <person name="Nielsen K.F."/>
            <person name="Lyhne E.K."/>
            <person name="Kogle M.E."/>
            <person name="Kuo A."/>
            <person name="Riley R."/>
            <person name="Clum A."/>
            <person name="Nolan M."/>
            <person name="Lipzen A."/>
            <person name="Salamov A."/>
            <person name="Henrissat B."/>
            <person name="Wiebenga A."/>
            <person name="De Vries R.P."/>
            <person name="Grigoriev I.V."/>
            <person name="Mortensen U.H."/>
            <person name="Andersen M.R."/>
            <person name="Baker S.E."/>
        </authorList>
    </citation>
    <scope>NUCLEOTIDE SEQUENCE [LARGE SCALE GENOMIC DNA]</scope>
    <source>
        <strain evidence="2 3">IBT 23096</strain>
    </source>
</reference>
<dbReference type="InterPro" id="IPR000073">
    <property type="entry name" value="AB_hydrolase_1"/>
</dbReference>
<dbReference type="InterPro" id="IPR052897">
    <property type="entry name" value="Sec-Metab_Biosynth_Hydrolase"/>
</dbReference>
<dbReference type="EMBL" id="MSFO01000005">
    <property type="protein sequence ID" value="PLB47688.1"/>
    <property type="molecule type" value="Genomic_DNA"/>
</dbReference>
<organism evidence="2 3">
    <name type="scientific">Aspergillus steynii IBT 23096</name>
    <dbReference type="NCBI Taxonomy" id="1392250"/>
    <lineage>
        <taxon>Eukaryota</taxon>
        <taxon>Fungi</taxon>
        <taxon>Dikarya</taxon>
        <taxon>Ascomycota</taxon>
        <taxon>Pezizomycotina</taxon>
        <taxon>Eurotiomycetes</taxon>
        <taxon>Eurotiomycetidae</taxon>
        <taxon>Eurotiales</taxon>
        <taxon>Aspergillaceae</taxon>
        <taxon>Aspergillus</taxon>
        <taxon>Aspergillus subgen. Circumdati</taxon>
    </lineage>
</organism>
<dbReference type="VEuPathDB" id="FungiDB:P170DRAFT_360161"/>
<dbReference type="PANTHER" id="PTHR37017:SF11">
    <property type="entry name" value="ESTERASE_LIPASE_THIOESTERASE DOMAIN-CONTAINING PROTEIN"/>
    <property type="match status" value="1"/>
</dbReference>
<dbReference type="OrthoDB" id="1263307at2759"/>
<evidence type="ECO:0000259" key="1">
    <source>
        <dbReference type="Pfam" id="PF12697"/>
    </source>
</evidence>